<evidence type="ECO:0000256" key="9">
    <source>
        <dbReference type="ARBA" id="ARBA00022842"/>
    </source>
</evidence>
<organism evidence="12 13">
    <name type="scientific">Rhodomicrobium udaipurense</name>
    <dbReference type="NCBI Taxonomy" id="1202716"/>
    <lineage>
        <taxon>Bacteria</taxon>
        <taxon>Pseudomonadati</taxon>
        <taxon>Pseudomonadota</taxon>
        <taxon>Alphaproteobacteria</taxon>
        <taxon>Hyphomicrobiales</taxon>
        <taxon>Hyphomicrobiaceae</taxon>
        <taxon>Rhodomicrobium</taxon>
    </lineage>
</organism>
<evidence type="ECO:0000313" key="13">
    <source>
        <dbReference type="Proteomes" id="UP000623250"/>
    </source>
</evidence>
<dbReference type="PANTHER" id="PTHR33540:SF2">
    <property type="entry name" value="TRNA THREONYLCARBAMOYLADENOSINE BIOSYNTHESIS PROTEIN TSAE"/>
    <property type="match status" value="1"/>
</dbReference>
<keyword evidence="7" id="KW-0547">Nucleotide-binding</keyword>
<keyword evidence="4" id="KW-0963">Cytoplasm</keyword>
<keyword evidence="6" id="KW-0479">Metal-binding</keyword>
<evidence type="ECO:0000256" key="10">
    <source>
        <dbReference type="ARBA" id="ARBA00032441"/>
    </source>
</evidence>
<dbReference type="GO" id="GO:0005737">
    <property type="term" value="C:cytoplasm"/>
    <property type="evidence" value="ECO:0007669"/>
    <property type="project" value="UniProtKB-SubCell"/>
</dbReference>
<comment type="caution">
    <text evidence="12">The sequence shown here is derived from an EMBL/GenBank/DDBJ whole genome shotgun (WGS) entry which is preliminary data.</text>
</comment>
<dbReference type="SUPFAM" id="SSF52540">
    <property type="entry name" value="P-loop containing nucleoside triphosphate hydrolases"/>
    <property type="match status" value="1"/>
</dbReference>
<evidence type="ECO:0000259" key="11">
    <source>
        <dbReference type="Pfam" id="PF01636"/>
    </source>
</evidence>
<dbReference type="Pfam" id="PF02367">
    <property type="entry name" value="TsaE"/>
    <property type="match status" value="1"/>
</dbReference>
<dbReference type="AlphaFoldDB" id="A0A8I1KK82"/>
<dbReference type="Gene3D" id="3.40.50.300">
    <property type="entry name" value="P-loop containing nucleotide triphosphate hydrolases"/>
    <property type="match status" value="1"/>
</dbReference>
<gene>
    <name evidence="12" type="primary">tsaE</name>
    <name evidence="12" type="ORF">JDN41_14075</name>
</gene>
<protein>
    <recommendedName>
        <fullName evidence="3">tRNA threonylcarbamoyladenosine biosynthesis protein TsaE</fullName>
    </recommendedName>
    <alternativeName>
        <fullName evidence="10">t(6)A37 threonylcarbamoyladenosine biosynthesis protein TsaE</fullName>
    </alternativeName>
</protein>
<dbReference type="GO" id="GO:0002949">
    <property type="term" value="P:tRNA threonylcarbamoyladenosine modification"/>
    <property type="evidence" value="ECO:0007669"/>
    <property type="project" value="InterPro"/>
</dbReference>
<evidence type="ECO:0000256" key="6">
    <source>
        <dbReference type="ARBA" id="ARBA00022723"/>
    </source>
</evidence>
<dbReference type="InterPro" id="IPR011009">
    <property type="entry name" value="Kinase-like_dom_sf"/>
</dbReference>
<keyword evidence="8" id="KW-0067">ATP-binding</keyword>
<accession>A0A8I1KK82</accession>
<keyword evidence="13" id="KW-1185">Reference proteome</keyword>
<evidence type="ECO:0000256" key="2">
    <source>
        <dbReference type="ARBA" id="ARBA00007599"/>
    </source>
</evidence>
<comment type="subcellular location">
    <subcellularLocation>
        <location evidence="1">Cytoplasm</location>
    </subcellularLocation>
</comment>
<dbReference type="Pfam" id="PF01636">
    <property type="entry name" value="APH"/>
    <property type="match status" value="1"/>
</dbReference>
<dbReference type="GO" id="GO:0005524">
    <property type="term" value="F:ATP binding"/>
    <property type="evidence" value="ECO:0007669"/>
    <property type="project" value="UniProtKB-KW"/>
</dbReference>
<dbReference type="GO" id="GO:0016740">
    <property type="term" value="F:transferase activity"/>
    <property type="evidence" value="ECO:0007669"/>
    <property type="project" value="UniProtKB-KW"/>
</dbReference>
<dbReference type="Proteomes" id="UP000623250">
    <property type="component" value="Unassembled WGS sequence"/>
</dbReference>
<dbReference type="NCBIfam" id="TIGR00150">
    <property type="entry name" value="T6A_YjeE"/>
    <property type="match status" value="1"/>
</dbReference>
<dbReference type="Gene3D" id="3.90.1200.10">
    <property type="match status" value="1"/>
</dbReference>
<dbReference type="PANTHER" id="PTHR33540">
    <property type="entry name" value="TRNA THREONYLCARBAMOYLADENOSINE BIOSYNTHESIS PROTEIN TSAE"/>
    <property type="match status" value="1"/>
</dbReference>
<dbReference type="InterPro" id="IPR002575">
    <property type="entry name" value="Aminoglycoside_PTrfase"/>
</dbReference>
<keyword evidence="9" id="KW-0460">Magnesium</keyword>
<evidence type="ECO:0000256" key="3">
    <source>
        <dbReference type="ARBA" id="ARBA00019010"/>
    </source>
</evidence>
<reference evidence="12 13" key="1">
    <citation type="submission" date="2020-12" db="EMBL/GenBank/DDBJ databases">
        <title>Revised draft genomes of Rhodomicrobium vannielii ATCC 17100 and Rhodomicrobium udaipurense JA643.</title>
        <authorList>
            <person name="Conners E.M."/>
            <person name="Davenport E.J."/>
            <person name="Bose A."/>
        </authorList>
    </citation>
    <scope>NUCLEOTIDE SEQUENCE [LARGE SCALE GENOMIC DNA]</scope>
    <source>
        <strain evidence="12 13">JA643</strain>
    </source>
</reference>
<feature type="domain" description="Aminoglycoside phosphotransferase" evidence="11">
    <location>
        <begin position="163"/>
        <end position="417"/>
    </location>
</feature>
<keyword evidence="12" id="KW-0808">Transferase</keyword>
<evidence type="ECO:0000256" key="8">
    <source>
        <dbReference type="ARBA" id="ARBA00022840"/>
    </source>
</evidence>
<dbReference type="GO" id="GO:0046872">
    <property type="term" value="F:metal ion binding"/>
    <property type="evidence" value="ECO:0007669"/>
    <property type="project" value="UniProtKB-KW"/>
</dbReference>
<evidence type="ECO:0000256" key="4">
    <source>
        <dbReference type="ARBA" id="ARBA00022490"/>
    </source>
</evidence>
<dbReference type="SUPFAM" id="SSF56112">
    <property type="entry name" value="Protein kinase-like (PK-like)"/>
    <property type="match status" value="1"/>
</dbReference>
<evidence type="ECO:0000313" key="12">
    <source>
        <dbReference type="EMBL" id="MBJ7544677.1"/>
    </source>
</evidence>
<proteinExistence type="inferred from homology"/>
<dbReference type="Gene3D" id="3.30.200.20">
    <property type="entry name" value="Phosphorylase Kinase, domain 1"/>
    <property type="match status" value="1"/>
</dbReference>
<dbReference type="RefSeq" id="WP_155955205.1">
    <property type="nucleotide sequence ID" value="NZ_JAEMUK010000080.1"/>
</dbReference>
<evidence type="ECO:0000256" key="1">
    <source>
        <dbReference type="ARBA" id="ARBA00004496"/>
    </source>
</evidence>
<evidence type="ECO:0000256" key="7">
    <source>
        <dbReference type="ARBA" id="ARBA00022741"/>
    </source>
</evidence>
<sequence>MWEIDSAEALQALGSRLSAFVSERDAITLSGDLGAGKTTFAQGLLSALGVTEAATSPTYQIVHAYETPRRTVYHCDLYRLHPGDEEEIGFAEMCQTGAVVVEWPDIVADVLPEDRLDVRIEGEGGTRRVTLTGFGAWEKKLARFRQIEAFLARCGWAGARCLGLRGDASARQFMRLLRAGETAMLMDWPTQSDGPPIRDGRPYCAIAHLAREGTPFIAVSHWLREHAGLSAPAVTASDKDAGLYLVEDLGDAVFGDLIAGGEPLEPLYALAVDGLSAIRASGVPRSLPVPGGGLYDVPAFDREAMDVELDLMLQWYFRLEPTPADPAEMARSFVEAWSPHLDWLDKQPKTIALRDYHSPNLLLCRERGALKRLGVIDFQDAVWTHPAYDLVSLLQDARLDVPEAVERALYARYCEAAAAAEPAFDAAAFARAYAILGTERNTKILGIFARLSMRDGKHGYLAHLPRIRRYLWRNLAHPALGELKAWYEAHLHKA</sequence>
<keyword evidence="5" id="KW-0819">tRNA processing</keyword>
<dbReference type="InterPro" id="IPR027417">
    <property type="entry name" value="P-loop_NTPase"/>
</dbReference>
<dbReference type="EMBL" id="JAEMUK010000080">
    <property type="protein sequence ID" value="MBJ7544677.1"/>
    <property type="molecule type" value="Genomic_DNA"/>
</dbReference>
<name>A0A8I1KK82_9HYPH</name>
<evidence type="ECO:0000256" key="5">
    <source>
        <dbReference type="ARBA" id="ARBA00022694"/>
    </source>
</evidence>
<dbReference type="InterPro" id="IPR003442">
    <property type="entry name" value="T6A_TsaE"/>
</dbReference>
<comment type="similarity">
    <text evidence="2">Belongs to the TsaE family.</text>
</comment>